<proteinExistence type="predicted"/>
<evidence type="ECO:0000313" key="3">
    <source>
        <dbReference type="Proteomes" id="UP000315677"/>
    </source>
</evidence>
<dbReference type="Proteomes" id="UP000315677">
    <property type="component" value="Unassembled WGS sequence"/>
</dbReference>
<evidence type="ECO:0008006" key="4">
    <source>
        <dbReference type="Google" id="ProtNLM"/>
    </source>
</evidence>
<keyword evidence="1" id="KW-0732">Signal</keyword>
<evidence type="ECO:0000313" key="2">
    <source>
        <dbReference type="EMBL" id="TQM10730.1"/>
    </source>
</evidence>
<dbReference type="OrthoDB" id="3577849at2"/>
<dbReference type="EMBL" id="VFPA01000002">
    <property type="protein sequence ID" value="TQM10730.1"/>
    <property type="molecule type" value="Genomic_DNA"/>
</dbReference>
<evidence type="ECO:0000256" key="1">
    <source>
        <dbReference type="SAM" id="SignalP"/>
    </source>
</evidence>
<accession>A0A543DN11</accession>
<gene>
    <name evidence="2" type="ORF">FB558_3251</name>
</gene>
<dbReference type="RefSeq" id="WP_142054343.1">
    <property type="nucleotide sequence ID" value="NZ_VFPA01000002.1"/>
</dbReference>
<reference evidence="2 3" key="1">
    <citation type="submission" date="2019-06" db="EMBL/GenBank/DDBJ databases">
        <title>Sequencing the genomes of 1000 actinobacteria strains.</title>
        <authorList>
            <person name="Klenk H.-P."/>
        </authorList>
    </citation>
    <scope>NUCLEOTIDE SEQUENCE [LARGE SCALE GENOMIC DNA]</scope>
    <source>
        <strain evidence="2 3">DSM 45301</strain>
    </source>
</reference>
<organism evidence="2 3">
    <name type="scientific">Pseudonocardia kunmingensis</name>
    <dbReference type="NCBI Taxonomy" id="630975"/>
    <lineage>
        <taxon>Bacteria</taxon>
        <taxon>Bacillati</taxon>
        <taxon>Actinomycetota</taxon>
        <taxon>Actinomycetes</taxon>
        <taxon>Pseudonocardiales</taxon>
        <taxon>Pseudonocardiaceae</taxon>
        <taxon>Pseudonocardia</taxon>
    </lineage>
</organism>
<dbReference type="AlphaFoldDB" id="A0A543DN11"/>
<feature type="signal peptide" evidence="1">
    <location>
        <begin position="1"/>
        <end position="24"/>
    </location>
</feature>
<comment type="caution">
    <text evidence="2">The sequence shown here is derived from an EMBL/GenBank/DDBJ whole genome shotgun (WGS) entry which is preliminary data.</text>
</comment>
<protein>
    <recommendedName>
        <fullName evidence="4">Ig-like domain-containing protein</fullName>
    </recommendedName>
</protein>
<name>A0A543DN11_9PSEU</name>
<feature type="chain" id="PRO_5021923210" description="Ig-like domain-containing protein" evidence="1">
    <location>
        <begin position="25"/>
        <end position="110"/>
    </location>
</feature>
<sequence>MLRKIVLILAGVAAMFLVTGVAAADPGTYEVSDEWALTYVDGRPTVVPRMEDDTVEVRCHGGDQMANWKANDDELVGGSWPRTDGTGIFVQPRFTGETEILRITVACERG</sequence>
<keyword evidence="3" id="KW-1185">Reference proteome</keyword>